<feature type="compositionally biased region" description="Low complexity" evidence="1">
    <location>
        <begin position="234"/>
        <end position="245"/>
    </location>
</feature>
<name>A0A2U3E1H5_PURLI</name>
<feature type="compositionally biased region" description="Basic and acidic residues" evidence="1">
    <location>
        <begin position="96"/>
        <end position="105"/>
    </location>
</feature>
<evidence type="ECO:0000313" key="3">
    <source>
        <dbReference type="Proteomes" id="UP000245956"/>
    </source>
</evidence>
<feature type="region of interest" description="Disordered" evidence="1">
    <location>
        <begin position="234"/>
        <end position="288"/>
    </location>
</feature>
<proteinExistence type="predicted"/>
<gene>
    <name evidence="2" type="ORF">PCL_02118</name>
</gene>
<comment type="caution">
    <text evidence="2">The sequence shown here is derived from an EMBL/GenBank/DDBJ whole genome shotgun (WGS) entry which is preliminary data.</text>
</comment>
<accession>A0A2U3E1H5</accession>
<dbReference type="Proteomes" id="UP000245956">
    <property type="component" value="Unassembled WGS sequence"/>
</dbReference>
<feature type="region of interest" description="Disordered" evidence="1">
    <location>
        <begin position="1"/>
        <end position="37"/>
    </location>
</feature>
<dbReference type="AlphaFoldDB" id="A0A2U3E1H5"/>
<organism evidence="2 3">
    <name type="scientific">Purpureocillium lilacinum</name>
    <name type="common">Paecilomyces lilacinus</name>
    <dbReference type="NCBI Taxonomy" id="33203"/>
    <lineage>
        <taxon>Eukaryota</taxon>
        <taxon>Fungi</taxon>
        <taxon>Dikarya</taxon>
        <taxon>Ascomycota</taxon>
        <taxon>Pezizomycotina</taxon>
        <taxon>Sordariomycetes</taxon>
        <taxon>Hypocreomycetidae</taxon>
        <taxon>Hypocreales</taxon>
        <taxon>Ophiocordycipitaceae</taxon>
        <taxon>Purpureocillium</taxon>
    </lineage>
</organism>
<feature type="compositionally biased region" description="Gly residues" evidence="1">
    <location>
        <begin position="80"/>
        <end position="95"/>
    </location>
</feature>
<evidence type="ECO:0000313" key="2">
    <source>
        <dbReference type="EMBL" id="PWI68349.1"/>
    </source>
</evidence>
<feature type="compositionally biased region" description="Basic and acidic residues" evidence="1">
    <location>
        <begin position="13"/>
        <end position="34"/>
    </location>
</feature>
<dbReference type="EMBL" id="LCWV01000015">
    <property type="protein sequence ID" value="PWI68349.1"/>
    <property type="molecule type" value="Genomic_DNA"/>
</dbReference>
<evidence type="ECO:0000256" key="1">
    <source>
        <dbReference type="SAM" id="MobiDB-lite"/>
    </source>
</evidence>
<feature type="compositionally biased region" description="Low complexity" evidence="1">
    <location>
        <begin position="271"/>
        <end position="288"/>
    </location>
</feature>
<protein>
    <submittedName>
        <fullName evidence="2">Uncharacterized protein</fullName>
    </submittedName>
</protein>
<sequence length="288" mass="29230">MQRPSGELELANDVDRGEPGWRSEEEVTGEEQRPRLSPLFAARLDGAGRAAARPCGRVTEPGVVMVGGRDHGPGGVCQSVGGGGGGWGGARGQGRAGDRRRRDATRGSGLLDRVLGVPSWALTLAAAARGTSVDASGATATWAVPACPFCGRRGGTLRCAAPATSRGTSFKLEVAGERPPLLPPVSSTSTSSYPTNAHVLTASFLPVIKSSPAQSSASLQLQLQLHSGTAAQAPAALAPSAPRPVAGRRASAVPGLARRSIQSSRASVPGDALPLTPDDALDATSLVQ</sequence>
<reference evidence="2 3" key="1">
    <citation type="journal article" date="2016" name="Front. Microbiol.">
        <title>Genome and transcriptome sequences reveal the specific parasitism of the nematophagous Purpureocillium lilacinum 36-1.</title>
        <authorList>
            <person name="Xie J."/>
            <person name="Li S."/>
            <person name="Mo C."/>
            <person name="Xiao X."/>
            <person name="Peng D."/>
            <person name="Wang G."/>
            <person name="Xiao Y."/>
        </authorList>
    </citation>
    <scope>NUCLEOTIDE SEQUENCE [LARGE SCALE GENOMIC DNA]</scope>
    <source>
        <strain evidence="2 3">36-1</strain>
    </source>
</reference>
<feature type="region of interest" description="Disordered" evidence="1">
    <location>
        <begin position="79"/>
        <end position="105"/>
    </location>
</feature>